<accession>A0A1J5HMI5</accession>
<evidence type="ECO:0000256" key="1">
    <source>
        <dbReference type="SAM" id="Phobius"/>
    </source>
</evidence>
<dbReference type="EMBL" id="MNZO01000050">
    <property type="protein sequence ID" value="OIP86525.1"/>
    <property type="molecule type" value="Genomic_DNA"/>
</dbReference>
<proteinExistence type="predicted"/>
<evidence type="ECO:0000313" key="3">
    <source>
        <dbReference type="Proteomes" id="UP000182344"/>
    </source>
</evidence>
<keyword evidence="1" id="KW-0812">Transmembrane</keyword>
<name>A0A1J5HMI5_9BACT</name>
<sequence>MTTLTHTAYVSRKIIKYGGFGILALVIVYWIGGMVWMAYLTAHPPYVAPTLRFGRLPKIIFSSKEIDKSKTFNLELSNDVFPKFKDQANVYVIYRSRSVIGALEEAKKTANLFGFKSQPTEISTGIYEFEDNFSSRKLTMNVLADSFKLNYDYLKDQTLLNPENLPNKEEAISLAKAFLSSGGKLYKDLDEGTSKVTLWKIGFGTLSEVGGLTDANIIRIDFFRKQLNDNQPIVSDSLDKSSVSVLVSGSEVAAKKIVEVNYKYVNIDDSAPSTYPIKTPEVAFADMKLGYYWPAKDVTASTVTIRKVRLAYFEPITLVQFLQPVYVFEGDGEFVAYVPAVTEKYTQ</sequence>
<dbReference type="STRING" id="1805376.AUK05_03490"/>
<gene>
    <name evidence="2" type="ORF">AUK05_03490</name>
</gene>
<protein>
    <submittedName>
        <fullName evidence="2">Uncharacterized protein</fullName>
    </submittedName>
</protein>
<organism evidence="2 3">
    <name type="scientific">Candidatus Shapirobacteria bacterium CG2_30_35_20</name>
    <dbReference type="NCBI Taxonomy" id="1805376"/>
    <lineage>
        <taxon>Bacteria</taxon>
        <taxon>Candidatus Shapironibacteriota</taxon>
    </lineage>
</organism>
<reference evidence="2 3" key="1">
    <citation type="journal article" date="2016" name="Environ. Microbiol.">
        <title>Genomic resolution of a cold subsurface aquifer community provides metabolic insights for novel microbes adapted to high CO concentrations.</title>
        <authorList>
            <person name="Probst A.J."/>
            <person name="Castelle C.J."/>
            <person name="Singh A."/>
            <person name="Brown C.T."/>
            <person name="Anantharaman K."/>
            <person name="Sharon I."/>
            <person name="Hug L.A."/>
            <person name="Burstein D."/>
            <person name="Emerson J.B."/>
            <person name="Thomas B.C."/>
            <person name="Banfield J.F."/>
        </authorList>
    </citation>
    <scope>NUCLEOTIDE SEQUENCE [LARGE SCALE GENOMIC DNA]</scope>
    <source>
        <strain evidence="2">CG2_30_35_20</strain>
    </source>
</reference>
<evidence type="ECO:0000313" key="2">
    <source>
        <dbReference type="EMBL" id="OIP86525.1"/>
    </source>
</evidence>
<keyword evidence="1" id="KW-0472">Membrane</keyword>
<comment type="caution">
    <text evidence="2">The sequence shown here is derived from an EMBL/GenBank/DDBJ whole genome shotgun (WGS) entry which is preliminary data.</text>
</comment>
<feature type="transmembrane region" description="Helical" evidence="1">
    <location>
        <begin position="20"/>
        <end position="39"/>
    </location>
</feature>
<dbReference type="AlphaFoldDB" id="A0A1J5HMI5"/>
<dbReference type="Proteomes" id="UP000182344">
    <property type="component" value="Unassembled WGS sequence"/>
</dbReference>
<keyword evidence="1" id="KW-1133">Transmembrane helix</keyword>